<dbReference type="HAMAP" id="MF_00227">
    <property type="entry name" value="RNase_P"/>
    <property type="match status" value="1"/>
</dbReference>
<comment type="function">
    <text evidence="6">RNaseP catalyzes the removal of the 5'-leader sequence from pre-tRNA to produce the mature 5'-terminus. It can also cleave other RNA substrates such as 4.5S RNA. The protein component plays an auxiliary but essential role in vivo by binding to the 5'-leader sequence and broadening the substrate specificity of the ribozyme.</text>
</comment>
<dbReference type="NCBIfam" id="TIGR00188">
    <property type="entry name" value="rnpA"/>
    <property type="match status" value="1"/>
</dbReference>
<evidence type="ECO:0000256" key="2">
    <source>
        <dbReference type="ARBA" id="ARBA00022722"/>
    </source>
</evidence>
<gene>
    <name evidence="6" type="primary">rnpA</name>
    <name evidence="8" type="ORF">SAMN05660462_01178</name>
</gene>
<keyword evidence="3 6" id="KW-0255">Endonuclease</keyword>
<keyword evidence="9" id="KW-1185">Reference proteome</keyword>
<accession>A0A1H3NM33</accession>
<keyword evidence="4 6" id="KW-0378">Hydrolase</keyword>
<evidence type="ECO:0000256" key="4">
    <source>
        <dbReference type="ARBA" id="ARBA00022801"/>
    </source>
</evidence>
<dbReference type="GO" id="GO:0030677">
    <property type="term" value="C:ribonuclease P complex"/>
    <property type="evidence" value="ECO:0007669"/>
    <property type="project" value="TreeGrafter"/>
</dbReference>
<keyword evidence="1 6" id="KW-0819">tRNA processing</keyword>
<dbReference type="SUPFAM" id="SSF54211">
    <property type="entry name" value="Ribosomal protein S5 domain 2-like"/>
    <property type="match status" value="1"/>
</dbReference>
<proteinExistence type="inferred from homology"/>
<dbReference type="GO" id="GO:0001682">
    <property type="term" value="P:tRNA 5'-leader removal"/>
    <property type="evidence" value="ECO:0007669"/>
    <property type="project" value="UniProtKB-UniRule"/>
</dbReference>
<evidence type="ECO:0000256" key="5">
    <source>
        <dbReference type="ARBA" id="ARBA00022884"/>
    </source>
</evidence>
<dbReference type="Proteomes" id="UP000198625">
    <property type="component" value="Unassembled WGS sequence"/>
</dbReference>
<evidence type="ECO:0000313" key="9">
    <source>
        <dbReference type="Proteomes" id="UP000198625"/>
    </source>
</evidence>
<dbReference type="GO" id="GO:0000049">
    <property type="term" value="F:tRNA binding"/>
    <property type="evidence" value="ECO:0007669"/>
    <property type="project" value="UniProtKB-UniRule"/>
</dbReference>
<evidence type="ECO:0000256" key="7">
    <source>
        <dbReference type="NCBIfam" id="TIGR00188"/>
    </source>
</evidence>
<sequence>MDNKQKLKSNRDFRKTYDKGRSFANKYLVIFFVKNNLENNRIGIAVTKKIGKSVVRNKIRRRIREAYRLNSGKVKQGYDIIFLSRANAKEVGYNEIESALLHLLKLAGLLKKGD</sequence>
<comment type="subunit">
    <text evidence="6">Consists of a catalytic RNA component (M1 or rnpB) and a protein subunit.</text>
</comment>
<evidence type="ECO:0000313" key="8">
    <source>
        <dbReference type="EMBL" id="SDY89485.1"/>
    </source>
</evidence>
<reference evidence="8 9" key="1">
    <citation type="submission" date="2016-10" db="EMBL/GenBank/DDBJ databases">
        <authorList>
            <person name="de Groot N.N."/>
        </authorList>
    </citation>
    <scope>NUCLEOTIDE SEQUENCE [LARGE SCALE GENOMIC DNA]</scope>
    <source>
        <strain evidence="8 9">DSM 21650</strain>
    </source>
</reference>
<dbReference type="Pfam" id="PF00825">
    <property type="entry name" value="Ribonuclease_P"/>
    <property type="match status" value="1"/>
</dbReference>
<evidence type="ECO:0000256" key="1">
    <source>
        <dbReference type="ARBA" id="ARBA00022694"/>
    </source>
</evidence>
<dbReference type="EC" id="3.1.26.5" evidence="6 7"/>
<name>A0A1H3NM33_9FIRM</name>
<dbReference type="PANTHER" id="PTHR33992:SF1">
    <property type="entry name" value="RIBONUCLEASE P PROTEIN COMPONENT"/>
    <property type="match status" value="1"/>
</dbReference>
<dbReference type="InterPro" id="IPR014721">
    <property type="entry name" value="Ribsml_uS5_D2-typ_fold_subgr"/>
</dbReference>
<protein>
    <recommendedName>
        <fullName evidence="6 7">Ribonuclease P protein component</fullName>
        <shortName evidence="6">RNase P protein</shortName>
        <shortName evidence="6">RNaseP protein</shortName>
        <ecNumber evidence="6 7">3.1.26.5</ecNumber>
    </recommendedName>
    <alternativeName>
        <fullName evidence="6">Protein C5</fullName>
    </alternativeName>
</protein>
<dbReference type="OrthoDB" id="9810867at2"/>
<comment type="similarity">
    <text evidence="6">Belongs to the RnpA family.</text>
</comment>
<dbReference type="GO" id="GO:0004526">
    <property type="term" value="F:ribonuclease P activity"/>
    <property type="evidence" value="ECO:0007669"/>
    <property type="project" value="UniProtKB-UniRule"/>
</dbReference>
<dbReference type="RefSeq" id="WP_091728529.1">
    <property type="nucleotide sequence ID" value="NZ_FNQE01000010.1"/>
</dbReference>
<dbReference type="InterPro" id="IPR000100">
    <property type="entry name" value="RNase_P"/>
</dbReference>
<organism evidence="8 9">
    <name type="scientific">Proteiniborus ethanoligenes</name>
    <dbReference type="NCBI Taxonomy" id="415015"/>
    <lineage>
        <taxon>Bacteria</taxon>
        <taxon>Bacillati</taxon>
        <taxon>Bacillota</taxon>
        <taxon>Clostridia</taxon>
        <taxon>Eubacteriales</taxon>
        <taxon>Proteiniborus</taxon>
    </lineage>
</organism>
<dbReference type="PANTHER" id="PTHR33992">
    <property type="entry name" value="RIBONUCLEASE P PROTEIN COMPONENT"/>
    <property type="match status" value="1"/>
</dbReference>
<comment type="catalytic activity">
    <reaction evidence="6">
        <text>Endonucleolytic cleavage of RNA, removing 5'-extranucleotides from tRNA precursor.</text>
        <dbReference type="EC" id="3.1.26.5"/>
    </reaction>
</comment>
<dbReference type="AlphaFoldDB" id="A0A1H3NM33"/>
<dbReference type="GO" id="GO:0042781">
    <property type="term" value="F:3'-tRNA processing endoribonuclease activity"/>
    <property type="evidence" value="ECO:0007669"/>
    <property type="project" value="TreeGrafter"/>
</dbReference>
<evidence type="ECO:0000256" key="3">
    <source>
        <dbReference type="ARBA" id="ARBA00022759"/>
    </source>
</evidence>
<evidence type="ECO:0000256" key="6">
    <source>
        <dbReference type="HAMAP-Rule" id="MF_00227"/>
    </source>
</evidence>
<keyword evidence="5 6" id="KW-0694">RNA-binding</keyword>
<dbReference type="EMBL" id="FNQE01000010">
    <property type="protein sequence ID" value="SDY89485.1"/>
    <property type="molecule type" value="Genomic_DNA"/>
</dbReference>
<keyword evidence="2 6" id="KW-0540">Nuclease</keyword>
<dbReference type="STRING" id="415015.SAMN05660462_01178"/>
<dbReference type="InterPro" id="IPR020568">
    <property type="entry name" value="Ribosomal_Su5_D2-typ_SF"/>
</dbReference>
<dbReference type="Gene3D" id="3.30.230.10">
    <property type="match status" value="1"/>
</dbReference>